<feature type="transmembrane region" description="Helical" evidence="5">
    <location>
        <begin position="176"/>
        <end position="196"/>
    </location>
</feature>
<evidence type="ECO:0000313" key="6">
    <source>
        <dbReference type="EMBL" id="KAK5049063.1"/>
    </source>
</evidence>
<feature type="transmembrane region" description="Helical" evidence="5">
    <location>
        <begin position="379"/>
        <end position="398"/>
    </location>
</feature>
<dbReference type="InterPro" id="IPR036259">
    <property type="entry name" value="MFS_trans_sf"/>
</dbReference>
<dbReference type="GeneID" id="89973662"/>
<reference evidence="6 7" key="1">
    <citation type="submission" date="2023-08" db="EMBL/GenBank/DDBJ databases">
        <title>Black Yeasts Isolated from many extreme environments.</title>
        <authorList>
            <person name="Coleine C."/>
            <person name="Stajich J.E."/>
            <person name="Selbmann L."/>
        </authorList>
    </citation>
    <scope>NUCLEOTIDE SEQUENCE [LARGE SCALE GENOMIC DNA]</scope>
    <source>
        <strain evidence="6 7">CCFEE 5792</strain>
    </source>
</reference>
<name>A0AAV9N539_9EURO</name>
<keyword evidence="2 5" id="KW-0812">Transmembrane</keyword>
<evidence type="ECO:0000256" key="3">
    <source>
        <dbReference type="ARBA" id="ARBA00022989"/>
    </source>
</evidence>
<comment type="subcellular location">
    <subcellularLocation>
        <location evidence="1">Membrane</location>
        <topology evidence="1">Multi-pass membrane protein</topology>
    </subcellularLocation>
</comment>
<comment type="caution">
    <text evidence="6">The sequence shown here is derived from an EMBL/GenBank/DDBJ whole genome shotgun (WGS) entry which is preliminary data.</text>
</comment>
<dbReference type="Pfam" id="PF05978">
    <property type="entry name" value="UNC-93"/>
    <property type="match status" value="1"/>
</dbReference>
<feature type="transmembrane region" description="Helical" evidence="5">
    <location>
        <begin position="78"/>
        <end position="97"/>
    </location>
</feature>
<dbReference type="Gene3D" id="1.20.1250.20">
    <property type="entry name" value="MFS general substrate transporter like domains"/>
    <property type="match status" value="1"/>
</dbReference>
<dbReference type="GO" id="GO:0016020">
    <property type="term" value="C:membrane"/>
    <property type="evidence" value="ECO:0007669"/>
    <property type="project" value="UniProtKB-SubCell"/>
</dbReference>
<dbReference type="RefSeq" id="XP_064704268.1">
    <property type="nucleotide sequence ID" value="XM_064849054.1"/>
</dbReference>
<evidence type="ECO:0000256" key="4">
    <source>
        <dbReference type="ARBA" id="ARBA00023136"/>
    </source>
</evidence>
<dbReference type="PANTHER" id="PTHR23294">
    <property type="entry name" value="ET TRANSLATION PRODUCT-RELATED"/>
    <property type="match status" value="1"/>
</dbReference>
<feature type="transmembrane region" description="Helical" evidence="5">
    <location>
        <begin position="54"/>
        <end position="71"/>
    </location>
</feature>
<evidence type="ECO:0008006" key="8">
    <source>
        <dbReference type="Google" id="ProtNLM"/>
    </source>
</evidence>
<gene>
    <name evidence="6" type="ORF">LTR84_005485</name>
</gene>
<dbReference type="AlphaFoldDB" id="A0AAV9N539"/>
<proteinExistence type="predicted"/>
<evidence type="ECO:0000256" key="2">
    <source>
        <dbReference type="ARBA" id="ARBA00022692"/>
    </source>
</evidence>
<dbReference type="EMBL" id="JAVRRD010000020">
    <property type="protein sequence ID" value="KAK5049063.1"/>
    <property type="molecule type" value="Genomic_DNA"/>
</dbReference>
<dbReference type="Proteomes" id="UP001358417">
    <property type="component" value="Unassembled WGS sequence"/>
</dbReference>
<feature type="transmembrane region" description="Helical" evidence="5">
    <location>
        <begin position="404"/>
        <end position="427"/>
    </location>
</feature>
<keyword evidence="3 5" id="KW-1133">Transmembrane helix</keyword>
<accession>A0AAV9N539</accession>
<protein>
    <recommendedName>
        <fullName evidence="8">Major facilitator superfamily (MFS) profile domain-containing protein</fullName>
    </recommendedName>
</protein>
<feature type="transmembrane region" description="Helical" evidence="5">
    <location>
        <begin position="103"/>
        <end position="124"/>
    </location>
</feature>
<keyword evidence="7" id="KW-1185">Reference proteome</keyword>
<sequence length="482" mass="53192">MALNKKLRLTRPFNQNFAVACMLFCLPGMYNAITGLGAGGGKPSSLEVANNVNAIIYVFLGFGSLVVGFLLNKLTPKVCLMIGATGYPLYIGGLWYYDRSGNQWFVYLAGVLNGISGAFLWVTAAFVQFSYPEEKNKGLYISMQWAMRSVGATCGSFIAFGANFHATKAVGVSTPVYVAFILIQSVAFFIALFCIVDPERIVRDDGTHIAIFQKVGIVQEIKGLCKAAIDTRYIILAIPMFCCEMALGLLSSVNSRSFNLRTRALNNLSFNMIQMFLPPLLTLILDNKYINSRRARGYMGVALTGTIASGGAAGLIAWIELNKIDESSKPRAWDWTDGMRWGPLFVCYLCFGCTYAGYQMVTEYTLSSTTNDPEQLSKVAGLFKFYSSLGMFLSFIMAGQHVPFYGQASVQLCLYFLGSFCILYILWRKVLETNYFSETNVIVPHAIEEHARLEGKIVDTGAQEQTTGAEEIKTIREKATGN</sequence>
<dbReference type="InterPro" id="IPR051617">
    <property type="entry name" value="UNC-93-like_regulator"/>
</dbReference>
<organism evidence="6 7">
    <name type="scientific">Exophiala bonariae</name>
    <dbReference type="NCBI Taxonomy" id="1690606"/>
    <lineage>
        <taxon>Eukaryota</taxon>
        <taxon>Fungi</taxon>
        <taxon>Dikarya</taxon>
        <taxon>Ascomycota</taxon>
        <taxon>Pezizomycotina</taxon>
        <taxon>Eurotiomycetes</taxon>
        <taxon>Chaetothyriomycetidae</taxon>
        <taxon>Chaetothyriales</taxon>
        <taxon>Herpotrichiellaceae</taxon>
        <taxon>Exophiala</taxon>
    </lineage>
</organism>
<evidence type="ECO:0000256" key="5">
    <source>
        <dbReference type="SAM" id="Phobius"/>
    </source>
</evidence>
<dbReference type="PANTHER" id="PTHR23294:SF59">
    <property type="entry name" value="UNC93-LIKE PROTEIN C922.05C"/>
    <property type="match status" value="1"/>
</dbReference>
<evidence type="ECO:0000256" key="1">
    <source>
        <dbReference type="ARBA" id="ARBA00004141"/>
    </source>
</evidence>
<dbReference type="SUPFAM" id="SSF103473">
    <property type="entry name" value="MFS general substrate transporter"/>
    <property type="match status" value="1"/>
</dbReference>
<feature type="transmembrane region" description="Helical" evidence="5">
    <location>
        <begin position="265"/>
        <end position="285"/>
    </location>
</feature>
<dbReference type="InterPro" id="IPR010291">
    <property type="entry name" value="Ion_channel_UNC-93"/>
</dbReference>
<feature type="transmembrane region" description="Helical" evidence="5">
    <location>
        <begin position="339"/>
        <end position="358"/>
    </location>
</feature>
<keyword evidence="4 5" id="KW-0472">Membrane</keyword>
<feature type="transmembrane region" description="Helical" evidence="5">
    <location>
        <begin position="297"/>
        <end position="319"/>
    </location>
</feature>
<evidence type="ECO:0000313" key="7">
    <source>
        <dbReference type="Proteomes" id="UP001358417"/>
    </source>
</evidence>
<feature type="transmembrane region" description="Helical" evidence="5">
    <location>
        <begin position="233"/>
        <end position="253"/>
    </location>
</feature>
<feature type="transmembrane region" description="Helical" evidence="5">
    <location>
        <begin position="145"/>
        <end position="164"/>
    </location>
</feature>